<dbReference type="PANTHER" id="PTHR34069">
    <property type="entry name" value="3-OXOACYL-[ACYL-CARRIER-PROTEIN] SYNTHASE 3"/>
    <property type="match status" value="1"/>
</dbReference>
<dbReference type="SUPFAM" id="SSF53901">
    <property type="entry name" value="Thiolase-like"/>
    <property type="match status" value="1"/>
</dbReference>
<gene>
    <name evidence="5" type="ORF">SAMN06265222_10877</name>
</gene>
<feature type="domain" description="Beta-ketoacyl-[acyl-carrier-protein] synthase III C-terminal" evidence="3">
    <location>
        <begin position="321"/>
        <end position="412"/>
    </location>
</feature>
<evidence type="ECO:0000256" key="1">
    <source>
        <dbReference type="ARBA" id="ARBA00022679"/>
    </source>
</evidence>
<organism evidence="5 6">
    <name type="scientific">Neorhodopirellula lusitana</name>
    <dbReference type="NCBI Taxonomy" id="445327"/>
    <lineage>
        <taxon>Bacteria</taxon>
        <taxon>Pseudomonadati</taxon>
        <taxon>Planctomycetota</taxon>
        <taxon>Planctomycetia</taxon>
        <taxon>Pirellulales</taxon>
        <taxon>Pirellulaceae</taxon>
        <taxon>Neorhodopirellula</taxon>
    </lineage>
</organism>
<evidence type="ECO:0000259" key="4">
    <source>
        <dbReference type="Pfam" id="PF08545"/>
    </source>
</evidence>
<dbReference type="Proteomes" id="UP001158067">
    <property type="component" value="Unassembled WGS sequence"/>
</dbReference>
<dbReference type="InterPro" id="IPR016039">
    <property type="entry name" value="Thiolase-like"/>
</dbReference>
<dbReference type="Pfam" id="PF08545">
    <property type="entry name" value="ACP_syn_III"/>
    <property type="match status" value="1"/>
</dbReference>
<feature type="domain" description="Beta-ketoacyl-[acyl-carrier-protein] synthase III N-terminal" evidence="4">
    <location>
        <begin position="189"/>
        <end position="265"/>
    </location>
</feature>
<dbReference type="CDD" id="cd00830">
    <property type="entry name" value="KAS_III"/>
    <property type="match status" value="1"/>
</dbReference>
<keyword evidence="1" id="KW-0808">Transferase</keyword>
<accession>A0ABY1QD49</accession>
<proteinExistence type="predicted"/>
<dbReference type="Gene3D" id="3.40.47.10">
    <property type="match status" value="1"/>
</dbReference>
<evidence type="ECO:0000256" key="2">
    <source>
        <dbReference type="ARBA" id="ARBA00023315"/>
    </source>
</evidence>
<evidence type="ECO:0000313" key="6">
    <source>
        <dbReference type="Proteomes" id="UP001158067"/>
    </source>
</evidence>
<comment type="caution">
    <text evidence="5">The sequence shown here is derived from an EMBL/GenBank/DDBJ whole genome shotgun (WGS) entry which is preliminary data.</text>
</comment>
<dbReference type="EMBL" id="FXUG01000008">
    <property type="protein sequence ID" value="SMP63439.1"/>
    <property type="molecule type" value="Genomic_DNA"/>
</dbReference>
<sequence length="418" mass="45636">MVGKAGATGGRRDSLLGAGTSRIRLVRSDCLNHSIGLAIRFGLSNRGAANQKVASAVVPRDHVQSILPARFRLPVRRLPVPHAQIGPIAVHLPPRVEHNDTLQEQFPSWDLNLIAEKTGIQQRHIADPGVTSADLAVAAATDLFERENIDPASIDFVLLCTQTPDYPLPTTACLVQDRLGLPTRCGAVDFNLGCSGFVYGLAMADGLMQSGAAKRVLLLTAETYSKYIDDGDRSLRTIFGDAAAATLLTAEEKPSLSAFQFGSDGSGADMLIVGDGGARPPEDAIRPRHRKRWKSRLYMDGPSLINFTVDAIPRLVKEILEVDGYSDDDVHRYLMHQATWKMLDQLRLRMDVDDARLPIDMADIGNTVSCTLPILIDRLRRKGELNRDVAGDKLNVLVGFGVGLSWAGCLWRDHYQAT</sequence>
<reference evidence="5 6" key="1">
    <citation type="submission" date="2017-05" db="EMBL/GenBank/DDBJ databases">
        <authorList>
            <person name="Varghese N."/>
            <person name="Submissions S."/>
        </authorList>
    </citation>
    <scope>NUCLEOTIDE SEQUENCE [LARGE SCALE GENOMIC DNA]</scope>
    <source>
        <strain evidence="5 6">DSM 25457</strain>
    </source>
</reference>
<evidence type="ECO:0000259" key="3">
    <source>
        <dbReference type="Pfam" id="PF08541"/>
    </source>
</evidence>
<name>A0ABY1QD49_9BACT</name>
<dbReference type="InterPro" id="IPR013751">
    <property type="entry name" value="ACP_syn_III_N"/>
</dbReference>
<keyword evidence="2" id="KW-0012">Acyltransferase</keyword>
<keyword evidence="6" id="KW-1185">Reference proteome</keyword>
<protein>
    <submittedName>
        <fullName evidence="5">3-oxoacyl-[acyl-carrier-protein] synthase-3</fullName>
    </submittedName>
</protein>
<evidence type="ECO:0000313" key="5">
    <source>
        <dbReference type="EMBL" id="SMP63439.1"/>
    </source>
</evidence>
<dbReference type="InterPro" id="IPR013747">
    <property type="entry name" value="ACP_syn_III_C"/>
</dbReference>
<dbReference type="PANTHER" id="PTHR34069:SF2">
    <property type="entry name" value="BETA-KETOACYL-[ACYL-CARRIER-PROTEIN] SYNTHASE III"/>
    <property type="match status" value="1"/>
</dbReference>
<dbReference type="Pfam" id="PF08541">
    <property type="entry name" value="ACP_syn_III_C"/>
    <property type="match status" value="1"/>
</dbReference>